<dbReference type="RefSeq" id="WP_151504755.1">
    <property type="nucleotide sequence ID" value="NZ_VXLD01000006.1"/>
</dbReference>
<gene>
    <name evidence="2" type="ORF">F4W09_10420</name>
</gene>
<dbReference type="EMBL" id="VXLD01000006">
    <property type="protein sequence ID" value="KAB1854505.1"/>
    <property type="molecule type" value="Genomic_DNA"/>
</dbReference>
<dbReference type="Proteomes" id="UP000325788">
    <property type="component" value="Unassembled WGS sequence"/>
</dbReference>
<proteinExistence type="predicted"/>
<feature type="chain" id="PRO_5024391776" evidence="1">
    <location>
        <begin position="20"/>
        <end position="770"/>
    </location>
</feature>
<dbReference type="InterPro" id="IPR042186">
    <property type="entry name" value="FimD_plug_dom"/>
</dbReference>
<sequence>MKCFRVVLVFFSAVGIAQANVDSLAETDAGALIVNVWLNGVDRNIETVLLVTKDGEYIECKTLNELGVDPSKFVKNHDQDGFCLMRGSDIKFQNDDALQAIKIDLPASYFKDNNYESVVVTPARANFGGFINYDFFYSKDDFSNDFNAYSEIGIFKDYWLLNNAILYKDSPDEGQKQFLRVSSLFELEFPEKYLKLRIGDNTSVYNSLTNSFRYGGISFGTNYTDRPDFVYWNMPTLQGSAALPSTVDLYINGVNLYKQSITPGNYSLQTGATIDQAGEARVVVQDILGNQTVQSFPIYISSQLLRVGLNEYDVSLGKLRYNYDEDDSDYRDFFSKVFFRRGVAASTTLGFDATYSKDVSNISFMWTQGVSKFALLDTAYAVSDYNGDIGHAASASVSRNFGTWSFGLNTRYYTEKFQQLGFDEYDFNTKISNLAYINFSNLGFVDGFNLSYVDNKNYKVEGFESVDSKIINVGVQKILTKNLYTSLNYFKNFEDGDDSFNIVFSYNWDTRGNIDLEHSTDNGETVLSYSKNSLLQNGLDYSVAVSNIDSEFNYHGYGLYKTNIGDFRASYDEYTNNKVTQAQYRGATVLLGNKLSATKYVDNAFALVNIDGMKDVDVLRSLSVVGKTNDKGYLFVHDIIPYINYDISYDQNQLPLDYTFEQPVQKLSALNQRGYILDFKVAKTKKFVVNLKDSNNKNFPVGTVVKLNGNEDESYFIDSNGLVYLYLSKPVKYDLKLAMQEGKTCNTSFSISQTQIDNSNDAQVINLVCK</sequence>
<keyword evidence="1" id="KW-0732">Signal</keyword>
<dbReference type="Gene3D" id="2.60.40.2070">
    <property type="match status" value="1"/>
</dbReference>
<dbReference type="InterPro" id="IPR043142">
    <property type="entry name" value="PapC-like_C_sf"/>
</dbReference>
<name>A0A5N4WHX3_9GAMM</name>
<dbReference type="PANTHER" id="PTHR30451">
    <property type="entry name" value="OUTER MEMBRANE USHER PROTEIN"/>
    <property type="match status" value="1"/>
</dbReference>
<dbReference type="GO" id="GO:0009279">
    <property type="term" value="C:cell outer membrane"/>
    <property type="evidence" value="ECO:0007669"/>
    <property type="project" value="TreeGrafter"/>
</dbReference>
<evidence type="ECO:0000313" key="3">
    <source>
        <dbReference type="Proteomes" id="UP000325788"/>
    </source>
</evidence>
<dbReference type="GO" id="GO:0009297">
    <property type="term" value="P:pilus assembly"/>
    <property type="evidence" value="ECO:0007669"/>
    <property type="project" value="InterPro"/>
</dbReference>
<reference evidence="2 3" key="1">
    <citation type="submission" date="2019-09" db="EMBL/GenBank/DDBJ databases">
        <title>Draft genome sequence of Acinetobacter tandoii W4-4-4 isolated from environmental water sample.</title>
        <authorList>
            <person name="Wee S.K."/>
            <person name="Yan B."/>
            <person name="Mustaffa S.B."/>
            <person name="Yap E.P.H."/>
        </authorList>
    </citation>
    <scope>NUCLEOTIDE SEQUENCE [LARGE SCALE GENOMIC DNA]</scope>
    <source>
        <strain evidence="2 3">W4-4-4</strain>
    </source>
</reference>
<protein>
    <submittedName>
        <fullName evidence="2">Fimbrial biogenesis outer membrane usher protein</fullName>
    </submittedName>
</protein>
<dbReference type="AlphaFoldDB" id="A0A5N4WHX3"/>
<feature type="signal peptide" evidence="1">
    <location>
        <begin position="1"/>
        <end position="19"/>
    </location>
</feature>
<dbReference type="InterPro" id="IPR000015">
    <property type="entry name" value="Fimb_usher"/>
</dbReference>
<dbReference type="Gene3D" id="2.60.40.3110">
    <property type="match status" value="1"/>
</dbReference>
<evidence type="ECO:0000313" key="2">
    <source>
        <dbReference type="EMBL" id="KAB1854505.1"/>
    </source>
</evidence>
<dbReference type="GO" id="GO:0015473">
    <property type="term" value="F:fimbrial usher porin activity"/>
    <property type="evidence" value="ECO:0007669"/>
    <property type="project" value="InterPro"/>
</dbReference>
<organism evidence="2 3">
    <name type="scientific">Acinetobacter tandoii</name>
    <dbReference type="NCBI Taxonomy" id="202954"/>
    <lineage>
        <taxon>Bacteria</taxon>
        <taxon>Pseudomonadati</taxon>
        <taxon>Pseudomonadota</taxon>
        <taxon>Gammaproteobacteria</taxon>
        <taxon>Moraxellales</taxon>
        <taxon>Moraxellaceae</taxon>
        <taxon>Acinetobacter</taxon>
    </lineage>
</organism>
<comment type="caution">
    <text evidence="2">The sequence shown here is derived from an EMBL/GenBank/DDBJ whole genome shotgun (WGS) entry which is preliminary data.</text>
</comment>
<evidence type="ECO:0000256" key="1">
    <source>
        <dbReference type="SAM" id="SignalP"/>
    </source>
</evidence>
<dbReference type="Pfam" id="PF00577">
    <property type="entry name" value="Usher"/>
    <property type="match status" value="1"/>
</dbReference>
<accession>A0A5N4WHX3</accession>
<dbReference type="Gene3D" id="2.60.40.2610">
    <property type="entry name" value="Outer membrane usher protein FimD, plug domain"/>
    <property type="match status" value="1"/>
</dbReference>
<dbReference type="PANTHER" id="PTHR30451:SF5">
    <property type="entry name" value="SLR0019 PROTEIN"/>
    <property type="match status" value="1"/>
</dbReference>